<protein>
    <submittedName>
        <fullName evidence="7">Uncharacterized protein</fullName>
    </submittedName>
</protein>
<dbReference type="EMBL" id="MHTE01000042">
    <property type="protein sequence ID" value="OHA56084.1"/>
    <property type="molecule type" value="Genomic_DNA"/>
</dbReference>
<evidence type="ECO:0000256" key="2">
    <source>
        <dbReference type="ARBA" id="ARBA00022525"/>
    </source>
</evidence>
<accession>A0A1G2Q6A2</accession>
<feature type="transmembrane region" description="Helical" evidence="6">
    <location>
        <begin position="63"/>
        <end position="85"/>
    </location>
</feature>
<dbReference type="Proteomes" id="UP000178226">
    <property type="component" value="Unassembled WGS sequence"/>
</dbReference>
<keyword evidence="3" id="KW-0732">Signal</keyword>
<sequence length="198" mass="21223">MFDEPTPPNNPGQVEDIFAQAAPPASAGRQQPPPASPLKPVVPQPTSDIAPISFESEPPSRRWLLWVGIGVLVLVVAAGGAWFWWSRSSQPAPAITEQPVLEETTPQLQPELTEPAPAVTGDIDGDGLTDTEEQALGTDPRRADSDEDGLFDREESVIYKSNPLKFDSDGDSFGDGQEVQNGYSPIGPGRLLELPMSP</sequence>
<evidence type="ECO:0000256" key="4">
    <source>
        <dbReference type="ARBA" id="ARBA00022837"/>
    </source>
</evidence>
<feature type="compositionally biased region" description="Basic and acidic residues" evidence="5">
    <location>
        <begin position="139"/>
        <end position="157"/>
    </location>
</feature>
<evidence type="ECO:0000256" key="5">
    <source>
        <dbReference type="SAM" id="MobiDB-lite"/>
    </source>
</evidence>
<dbReference type="GO" id="GO:0005509">
    <property type="term" value="F:calcium ion binding"/>
    <property type="evidence" value="ECO:0007669"/>
    <property type="project" value="InterPro"/>
</dbReference>
<dbReference type="InterPro" id="IPR053180">
    <property type="entry name" value="Ca-binding_acidic-repeat"/>
</dbReference>
<keyword evidence="6" id="KW-1133">Transmembrane helix</keyword>
<evidence type="ECO:0000256" key="1">
    <source>
        <dbReference type="ARBA" id="ARBA00004613"/>
    </source>
</evidence>
<evidence type="ECO:0000256" key="6">
    <source>
        <dbReference type="SAM" id="Phobius"/>
    </source>
</evidence>
<dbReference type="InterPro" id="IPR028974">
    <property type="entry name" value="TSP_type-3_rpt"/>
</dbReference>
<proteinExistence type="predicted"/>
<dbReference type="PANTHER" id="PTHR37467">
    <property type="entry name" value="EXPORTED CALCIUM-BINDING GLYCOPROTEIN-RELATED"/>
    <property type="match status" value="1"/>
</dbReference>
<reference evidence="7 8" key="1">
    <citation type="journal article" date="2016" name="Nat. Commun.">
        <title>Thousands of microbial genomes shed light on interconnected biogeochemical processes in an aquifer system.</title>
        <authorList>
            <person name="Anantharaman K."/>
            <person name="Brown C.T."/>
            <person name="Hug L.A."/>
            <person name="Sharon I."/>
            <person name="Castelle C.J."/>
            <person name="Probst A.J."/>
            <person name="Thomas B.C."/>
            <person name="Singh A."/>
            <person name="Wilkins M.J."/>
            <person name="Karaoz U."/>
            <person name="Brodie E.L."/>
            <person name="Williams K.H."/>
            <person name="Hubbard S.S."/>
            <person name="Banfield J.F."/>
        </authorList>
    </citation>
    <scope>NUCLEOTIDE SEQUENCE [LARGE SCALE GENOMIC DNA]</scope>
</reference>
<dbReference type="SUPFAM" id="SSF103647">
    <property type="entry name" value="TSP type-3 repeat"/>
    <property type="match status" value="1"/>
</dbReference>
<feature type="region of interest" description="Disordered" evidence="5">
    <location>
        <begin position="1"/>
        <end position="54"/>
    </location>
</feature>
<dbReference type="STRING" id="1802428.A2441_03765"/>
<feature type="region of interest" description="Disordered" evidence="5">
    <location>
        <begin position="101"/>
        <end position="198"/>
    </location>
</feature>
<feature type="compositionally biased region" description="Acidic residues" evidence="5">
    <location>
        <begin position="123"/>
        <end position="133"/>
    </location>
</feature>
<keyword evidence="4" id="KW-0106">Calcium</keyword>
<feature type="compositionally biased region" description="Pro residues" evidence="5">
    <location>
        <begin position="31"/>
        <end position="43"/>
    </location>
</feature>
<dbReference type="InterPro" id="IPR059100">
    <property type="entry name" value="TSP3_bac"/>
</dbReference>
<feature type="compositionally biased region" description="Pro residues" evidence="5">
    <location>
        <begin position="1"/>
        <end position="10"/>
    </location>
</feature>
<organism evidence="7 8">
    <name type="scientific">Candidatus Veblenbacteria bacterium RIFOXYC2_FULL_42_11</name>
    <dbReference type="NCBI Taxonomy" id="1802428"/>
    <lineage>
        <taxon>Bacteria</taxon>
        <taxon>Candidatus Vebleniibacteriota</taxon>
    </lineage>
</organism>
<dbReference type="AlphaFoldDB" id="A0A1G2Q6A2"/>
<comment type="subcellular location">
    <subcellularLocation>
        <location evidence="1">Secreted</location>
    </subcellularLocation>
</comment>
<keyword evidence="6" id="KW-0812">Transmembrane</keyword>
<comment type="caution">
    <text evidence="7">The sequence shown here is derived from an EMBL/GenBank/DDBJ whole genome shotgun (WGS) entry which is preliminary data.</text>
</comment>
<name>A0A1G2Q6A2_9BACT</name>
<evidence type="ECO:0000256" key="3">
    <source>
        <dbReference type="ARBA" id="ARBA00022729"/>
    </source>
</evidence>
<keyword evidence="2" id="KW-0964">Secreted</keyword>
<gene>
    <name evidence="7" type="ORF">A2441_03765</name>
</gene>
<evidence type="ECO:0000313" key="7">
    <source>
        <dbReference type="EMBL" id="OHA56084.1"/>
    </source>
</evidence>
<dbReference type="Gene3D" id="4.10.1080.10">
    <property type="entry name" value="TSP type-3 repeat"/>
    <property type="match status" value="1"/>
</dbReference>
<dbReference type="Pfam" id="PF18884">
    <property type="entry name" value="TSP3_bac"/>
    <property type="match status" value="2"/>
</dbReference>
<dbReference type="PANTHER" id="PTHR37467:SF1">
    <property type="entry name" value="EXPORTED CALCIUM-BINDING GLYCOPROTEIN"/>
    <property type="match status" value="1"/>
</dbReference>
<keyword evidence="6" id="KW-0472">Membrane</keyword>
<evidence type="ECO:0000313" key="8">
    <source>
        <dbReference type="Proteomes" id="UP000178226"/>
    </source>
</evidence>